<dbReference type="PANTHER" id="PTHR42763">
    <property type="entry name" value="ADP-GLUCOSE PHOSPHORYLASE"/>
    <property type="match status" value="1"/>
</dbReference>
<sequence length="432" mass="47485">MSEARAIVRMPDGTVKQVGPLTGTRVWTVPGRAGRPIDVPPAESRHLEPGEGDRLCAFCAGRQLETTPEKARLVGPDFTELRRVPASELSDTVAEFRRFGNLFEIVSAEYWRENHGFRQPAAVFEWARAYLSDRVGRAHIERLAAIRAHASGEEISIEEAALDLLGGSHDVIVARRHVLDGAETDDQLVSSGALTPDEHAAYMAFTVRSLTEIQAAQPHAAYVAVFQNWLRPAGASFEHLHKQLVAIDESGPQVDRELRMLASDRHLYQHQIADLAVAERLVVAATDGAVAFAGIGHRYPAFEVFSTSAANLPQEHSDAGIRAVSDLVHALHAATGVHVPTNEEWHYRPPQAPWPMPWRIVLKWRISTPAGFEGGTKIYVNTIDPWELRRRAVASLEALRAEGRLADGIRIGDECGADDARLRYADDADDGA</sequence>
<reference evidence="2" key="1">
    <citation type="submission" date="2016-03" db="EMBL/GenBank/DDBJ databases">
        <authorList>
            <person name="Ploux O."/>
        </authorList>
    </citation>
    <scope>NUCLEOTIDE SEQUENCE</scope>
    <source>
        <strain evidence="2">UC1</strain>
    </source>
</reference>
<dbReference type="Pfam" id="PF16268">
    <property type="entry name" value="DUF4921"/>
    <property type="match status" value="1"/>
</dbReference>
<feature type="domain" description="DUF4921" evidence="1">
    <location>
        <begin position="10"/>
        <end position="424"/>
    </location>
</feature>
<dbReference type="PANTHER" id="PTHR42763:SF2">
    <property type="entry name" value="ADP-GLUCOSE PHOSPHORYLASE"/>
    <property type="match status" value="1"/>
</dbReference>
<dbReference type="InterPro" id="IPR036265">
    <property type="entry name" value="HIT-like_sf"/>
</dbReference>
<accession>A0A1Y5NUE7</accession>
<organism evidence="2">
    <name type="scientific">uncultured Microbacterium sp</name>
    <dbReference type="NCBI Taxonomy" id="191216"/>
    <lineage>
        <taxon>Bacteria</taxon>
        <taxon>Bacillati</taxon>
        <taxon>Actinomycetota</taxon>
        <taxon>Actinomycetes</taxon>
        <taxon>Micrococcales</taxon>
        <taxon>Microbacteriaceae</taxon>
        <taxon>Microbacterium</taxon>
        <taxon>environmental samples</taxon>
    </lineage>
</organism>
<dbReference type="SUPFAM" id="SSF54197">
    <property type="entry name" value="HIT-like"/>
    <property type="match status" value="1"/>
</dbReference>
<evidence type="ECO:0000259" key="1">
    <source>
        <dbReference type="Pfam" id="PF16268"/>
    </source>
</evidence>
<evidence type="ECO:0000313" key="2">
    <source>
        <dbReference type="EMBL" id="SBS70027.1"/>
    </source>
</evidence>
<gene>
    <name evidence="2" type="ORF">MIPYR_10208</name>
</gene>
<proteinExistence type="predicted"/>
<dbReference type="InterPro" id="IPR032576">
    <property type="entry name" value="DUF4921"/>
</dbReference>
<dbReference type="Gene3D" id="3.30.428.10">
    <property type="entry name" value="HIT-like"/>
    <property type="match status" value="1"/>
</dbReference>
<protein>
    <recommendedName>
        <fullName evidence="1">DUF4921 domain-containing protein</fullName>
    </recommendedName>
</protein>
<name>A0A1Y5NUE7_9MICO</name>
<dbReference type="RefSeq" id="WP_295572535.1">
    <property type="nucleotide sequence ID" value="NZ_FLQR01000001.1"/>
</dbReference>
<dbReference type="InterPro" id="IPR053177">
    <property type="entry name" value="ADP-glucose_phosphorylase"/>
</dbReference>
<dbReference type="AlphaFoldDB" id="A0A1Y5NUE7"/>
<dbReference type="EMBL" id="FLQR01000001">
    <property type="protein sequence ID" value="SBS70027.1"/>
    <property type="molecule type" value="Genomic_DNA"/>
</dbReference>